<dbReference type="NCBIfam" id="TIGR04565">
    <property type="entry name" value="OMP_myx_plus"/>
    <property type="match status" value="1"/>
</dbReference>
<reference evidence="2 3" key="1">
    <citation type="submission" date="2018-09" db="EMBL/GenBank/DDBJ databases">
        <title>Alcanivorax profundi sp. nov., isolated from 1000 m-depth seawater of the Mariana Trench.</title>
        <authorList>
            <person name="Liu J."/>
        </authorList>
    </citation>
    <scope>NUCLEOTIDE SEQUENCE [LARGE SCALE GENOMIC DNA]</scope>
    <source>
        <strain evidence="2 3">MTEO17</strain>
    </source>
</reference>
<dbReference type="SUPFAM" id="SSF56925">
    <property type="entry name" value="OMPA-like"/>
    <property type="match status" value="1"/>
</dbReference>
<protein>
    <submittedName>
        <fullName evidence="2">Outer membrane beta-barrel domain-containing protein</fullName>
    </submittedName>
</protein>
<dbReference type="RefSeq" id="WP_022983702.1">
    <property type="nucleotide sequence ID" value="NZ_CAXGPP010000012.1"/>
</dbReference>
<feature type="chain" id="PRO_5019297089" evidence="1">
    <location>
        <begin position="23"/>
        <end position="221"/>
    </location>
</feature>
<dbReference type="AlphaFoldDB" id="A0A418XTV9"/>
<evidence type="ECO:0000313" key="3">
    <source>
        <dbReference type="Proteomes" id="UP000283734"/>
    </source>
</evidence>
<name>A0A418XTV9_9GAMM</name>
<dbReference type="Proteomes" id="UP000283734">
    <property type="component" value="Unassembled WGS sequence"/>
</dbReference>
<proteinExistence type="predicted"/>
<gene>
    <name evidence="2" type="ORF">D4A39_15210</name>
</gene>
<keyword evidence="1" id="KW-0732">Signal</keyword>
<dbReference type="InterPro" id="IPR011250">
    <property type="entry name" value="OMP/PagP_B-barrel"/>
</dbReference>
<evidence type="ECO:0000256" key="1">
    <source>
        <dbReference type="SAM" id="SignalP"/>
    </source>
</evidence>
<dbReference type="EMBL" id="QYYA01000006">
    <property type="protein sequence ID" value="RJG16141.1"/>
    <property type="molecule type" value="Genomic_DNA"/>
</dbReference>
<organism evidence="2 3">
    <name type="scientific">Alcanivorax profundi</name>
    <dbReference type="NCBI Taxonomy" id="2338368"/>
    <lineage>
        <taxon>Bacteria</taxon>
        <taxon>Pseudomonadati</taxon>
        <taxon>Pseudomonadota</taxon>
        <taxon>Gammaproteobacteria</taxon>
        <taxon>Oceanospirillales</taxon>
        <taxon>Alcanivoracaceae</taxon>
        <taxon>Alcanivorax</taxon>
    </lineage>
</organism>
<dbReference type="InterPro" id="IPR030820">
    <property type="entry name" value="OMP_myx_plus_Proteobacteria"/>
</dbReference>
<sequence>METWFLRLVLILAWMTSGTVFAEGTDDRESVVREASPESVLDPRIERRRIREAEIDTENFEAGIYAGLISIEDFGTQPVIGLRFDYHLSEDVFFEAALGRAKGDETSFETLNAGVQLLTDEEREFTYYQASIGYNLLPGEAFLTRNRAFNNSLFLIGGAGMTDFAGDEYFTISAGVGYRLLINDFTAVRVDMKDHIFTHDILGEDKTTHNLEMTAGVSLYF</sequence>
<keyword evidence="3" id="KW-1185">Reference proteome</keyword>
<evidence type="ECO:0000313" key="2">
    <source>
        <dbReference type="EMBL" id="RJG16141.1"/>
    </source>
</evidence>
<accession>A0A418XTV9</accession>
<dbReference type="Gene3D" id="2.40.160.20">
    <property type="match status" value="1"/>
</dbReference>
<feature type="signal peptide" evidence="1">
    <location>
        <begin position="1"/>
        <end position="22"/>
    </location>
</feature>
<dbReference type="OrthoDB" id="9150045at2"/>
<comment type="caution">
    <text evidence="2">The sequence shown here is derived from an EMBL/GenBank/DDBJ whole genome shotgun (WGS) entry which is preliminary data.</text>
</comment>